<accession>A0AAW2PBM6</accession>
<name>A0AAW2PBM6_9LAMI</name>
<dbReference type="GO" id="GO:0004540">
    <property type="term" value="F:RNA nuclease activity"/>
    <property type="evidence" value="ECO:0007669"/>
    <property type="project" value="InterPro"/>
</dbReference>
<comment type="caution">
    <text evidence="4">The sequence shown here is derived from an EMBL/GenBank/DDBJ whole genome shotgun (WGS) entry which is preliminary data.</text>
</comment>
<feature type="compositionally biased region" description="Acidic residues" evidence="2">
    <location>
        <begin position="574"/>
        <end position="599"/>
    </location>
</feature>
<proteinExistence type="predicted"/>
<sequence length="599" mass="69025">MQFFLEKGFSADNRRDEVLLGESSEAPQQNDAASSVPMVVTDSVLALRRPARVSQPLDRYGFLALTSQSSNDPRIYGEMMLDIDSDKWLEAMRSEMDSMLSNQVWTLIHLPKDIKLVGCKWVYKRTLGADREMDVKMAFLDGFIEEEIYMDQPEGFISVKEEQKDYDFIKNEFDLCIYKKISGSSFSGPISLSSQGLPRYYVVVRRGWWRREGEMGGGTLEGRNSDEGKAHGGRRSNTVGRKHFDGGGGTSTASMASNKILCFESRIDMVRTKEGVYAAKAKKVVVLWDLDNKPPRGPPYEAALALKSMAQKFGDVIDMSAYANRHAFIHVPQWVVEERRERRHLDFLERKGQSTASEPYVCSVCGRKCKTNMDLKKHFRQLHERERQKKLNRMRSLKGKKRQRFKERFIDGNEKYNEAARSLLTPKIGYGLAQELRRAGVYVKTVQDKPQAADWALKRQMLHSMSRGVDWIVLVSDDSDFSEMLRKAREANLGTVVVGDQDRALGRHADVWVPWIRVENGEIKESDLELKSKEWRSWMRQEVGGEEEYEKEADWIRARLDQRNDDDVQLRGDSDEDEEGDYFLDSEDEELQEENDVYF</sequence>
<dbReference type="PANTHER" id="PTHR35744:SF2">
    <property type="entry name" value="OS06G0166200 PROTEIN"/>
    <property type="match status" value="1"/>
</dbReference>
<dbReference type="GO" id="GO:0008270">
    <property type="term" value="F:zinc ion binding"/>
    <property type="evidence" value="ECO:0007669"/>
    <property type="project" value="UniProtKB-KW"/>
</dbReference>
<feature type="region of interest" description="Disordered" evidence="2">
    <location>
        <begin position="566"/>
        <end position="599"/>
    </location>
</feature>
<dbReference type="SMART" id="SM00355">
    <property type="entry name" value="ZnF_C2H2"/>
    <property type="match status" value="1"/>
</dbReference>
<dbReference type="InterPro" id="IPR013087">
    <property type="entry name" value="Znf_C2H2_type"/>
</dbReference>
<evidence type="ECO:0000313" key="4">
    <source>
        <dbReference type="EMBL" id="KAL0352046.1"/>
    </source>
</evidence>
<evidence type="ECO:0000256" key="1">
    <source>
        <dbReference type="PROSITE-ProRule" id="PRU00042"/>
    </source>
</evidence>
<keyword evidence="1" id="KW-0479">Metal-binding</keyword>
<feature type="domain" description="C2H2-type" evidence="3">
    <location>
        <begin position="360"/>
        <end position="388"/>
    </location>
</feature>
<feature type="region of interest" description="Disordered" evidence="2">
    <location>
        <begin position="215"/>
        <end position="250"/>
    </location>
</feature>
<reference evidence="4" key="1">
    <citation type="submission" date="2020-06" db="EMBL/GenBank/DDBJ databases">
        <authorList>
            <person name="Li T."/>
            <person name="Hu X."/>
            <person name="Zhang T."/>
            <person name="Song X."/>
            <person name="Zhang H."/>
            <person name="Dai N."/>
            <person name="Sheng W."/>
            <person name="Hou X."/>
            <person name="Wei L."/>
        </authorList>
    </citation>
    <scope>NUCLEOTIDE SEQUENCE</scope>
    <source>
        <strain evidence="4">KEN8</strain>
        <tissue evidence="4">Leaf</tissue>
    </source>
</reference>
<protein>
    <recommendedName>
        <fullName evidence="3">C2H2-type domain-containing protein</fullName>
    </recommendedName>
</protein>
<keyword evidence="1" id="KW-0862">Zinc</keyword>
<dbReference type="AlphaFoldDB" id="A0AAW2PBM6"/>
<dbReference type="InterPro" id="IPR021139">
    <property type="entry name" value="NYN"/>
</dbReference>
<dbReference type="PROSITE" id="PS50157">
    <property type="entry name" value="ZINC_FINGER_C2H2_2"/>
    <property type="match status" value="1"/>
</dbReference>
<dbReference type="PANTHER" id="PTHR35744">
    <property type="entry name" value="C2H2-TYPE DOMAIN-CONTAINING PROTEIN"/>
    <property type="match status" value="1"/>
</dbReference>
<dbReference type="Gene3D" id="3.40.50.1010">
    <property type="entry name" value="5'-nuclease"/>
    <property type="match status" value="1"/>
</dbReference>
<gene>
    <name evidence="4" type="ORF">Scaly_1593300</name>
</gene>
<evidence type="ECO:0000259" key="3">
    <source>
        <dbReference type="PROSITE" id="PS50157"/>
    </source>
</evidence>
<dbReference type="PROSITE" id="PS00028">
    <property type="entry name" value="ZINC_FINGER_C2H2_1"/>
    <property type="match status" value="1"/>
</dbReference>
<dbReference type="EMBL" id="JACGWM010000009">
    <property type="protein sequence ID" value="KAL0352046.1"/>
    <property type="molecule type" value="Genomic_DNA"/>
</dbReference>
<keyword evidence="1" id="KW-0863">Zinc-finger</keyword>
<reference evidence="4" key="2">
    <citation type="journal article" date="2024" name="Plant">
        <title>Genomic evolution and insights into agronomic trait innovations of Sesamum species.</title>
        <authorList>
            <person name="Miao H."/>
            <person name="Wang L."/>
            <person name="Qu L."/>
            <person name="Liu H."/>
            <person name="Sun Y."/>
            <person name="Le M."/>
            <person name="Wang Q."/>
            <person name="Wei S."/>
            <person name="Zheng Y."/>
            <person name="Lin W."/>
            <person name="Duan Y."/>
            <person name="Cao H."/>
            <person name="Xiong S."/>
            <person name="Wang X."/>
            <person name="Wei L."/>
            <person name="Li C."/>
            <person name="Ma Q."/>
            <person name="Ju M."/>
            <person name="Zhao R."/>
            <person name="Li G."/>
            <person name="Mu C."/>
            <person name="Tian Q."/>
            <person name="Mei H."/>
            <person name="Zhang T."/>
            <person name="Gao T."/>
            <person name="Zhang H."/>
        </authorList>
    </citation>
    <scope>NUCLEOTIDE SEQUENCE</scope>
    <source>
        <strain evidence="4">KEN8</strain>
    </source>
</reference>
<evidence type="ECO:0000256" key="2">
    <source>
        <dbReference type="SAM" id="MobiDB-lite"/>
    </source>
</evidence>
<dbReference type="Pfam" id="PF01936">
    <property type="entry name" value="NYN"/>
    <property type="match status" value="1"/>
</dbReference>
<organism evidence="4">
    <name type="scientific">Sesamum calycinum</name>
    <dbReference type="NCBI Taxonomy" id="2727403"/>
    <lineage>
        <taxon>Eukaryota</taxon>
        <taxon>Viridiplantae</taxon>
        <taxon>Streptophyta</taxon>
        <taxon>Embryophyta</taxon>
        <taxon>Tracheophyta</taxon>
        <taxon>Spermatophyta</taxon>
        <taxon>Magnoliopsida</taxon>
        <taxon>eudicotyledons</taxon>
        <taxon>Gunneridae</taxon>
        <taxon>Pentapetalae</taxon>
        <taxon>asterids</taxon>
        <taxon>lamiids</taxon>
        <taxon>Lamiales</taxon>
        <taxon>Pedaliaceae</taxon>
        <taxon>Sesamum</taxon>
    </lineage>
</organism>
<dbReference type="CDD" id="cd18725">
    <property type="entry name" value="PIN_LabA-like"/>
    <property type="match status" value="1"/>
</dbReference>